<proteinExistence type="inferred from homology"/>
<evidence type="ECO:0000256" key="5">
    <source>
        <dbReference type="ARBA" id="ARBA00023136"/>
    </source>
</evidence>
<dbReference type="GO" id="GO:0005886">
    <property type="term" value="C:plasma membrane"/>
    <property type="evidence" value="ECO:0007669"/>
    <property type="project" value="TreeGrafter"/>
</dbReference>
<dbReference type="PANTHER" id="PTHR23320:SF155">
    <property type="entry name" value="MEMBRANE-SPANNING 4-DOMAINS SUBFAMILY A MEMBER 8"/>
    <property type="match status" value="1"/>
</dbReference>
<name>A0AA35NVW0_9SAUR</name>
<dbReference type="EMBL" id="OX395126">
    <property type="protein sequence ID" value="CAI5763013.1"/>
    <property type="molecule type" value="Genomic_DNA"/>
</dbReference>
<reference evidence="8" key="1">
    <citation type="submission" date="2022-12" db="EMBL/GenBank/DDBJ databases">
        <authorList>
            <person name="Alioto T."/>
            <person name="Alioto T."/>
            <person name="Gomez Garrido J."/>
        </authorList>
    </citation>
    <scope>NUCLEOTIDE SEQUENCE</scope>
</reference>
<evidence type="ECO:0000256" key="1">
    <source>
        <dbReference type="ARBA" id="ARBA00004141"/>
    </source>
</evidence>
<feature type="transmembrane region" description="Helical" evidence="7">
    <location>
        <begin position="183"/>
        <end position="203"/>
    </location>
</feature>
<evidence type="ECO:0000256" key="2">
    <source>
        <dbReference type="ARBA" id="ARBA00009565"/>
    </source>
</evidence>
<keyword evidence="4 7" id="KW-1133">Transmembrane helix</keyword>
<comment type="subcellular location">
    <subcellularLocation>
        <location evidence="1">Membrane</location>
        <topology evidence="1">Multi-pass membrane protein</topology>
    </subcellularLocation>
</comment>
<protein>
    <submittedName>
        <fullName evidence="8">Membrane-spanning 4-domains subfamily A member 8-like</fullName>
    </submittedName>
</protein>
<dbReference type="InterPro" id="IPR030417">
    <property type="entry name" value="MS4A"/>
</dbReference>
<organism evidence="8 9">
    <name type="scientific">Podarcis lilfordi</name>
    <name type="common">Lilford's wall lizard</name>
    <dbReference type="NCBI Taxonomy" id="74358"/>
    <lineage>
        <taxon>Eukaryota</taxon>
        <taxon>Metazoa</taxon>
        <taxon>Chordata</taxon>
        <taxon>Craniata</taxon>
        <taxon>Vertebrata</taxon>
        <taxon>Euteleostomi</taxon>
        <taxon>Lepidosauria</taxon>
        <taxon>Squamata</taxon>
        <taxon>Bifurcata</taxon>
        <taxon>Unidentata</taxon>
        <taxon>Episquamata</taxon>
        <taxon>Laterata</taxon>
        <taxon>Lacertibaenia</taxon>
        <taxon>Lacertidae</taxon>
        <taxon>Podarcis</taxon>
    </lineage>
</organism>
<dbReference type="Proteomes" id="UP001178461">
    <property type="component" value="Chromosome 1"/>
</dbReference>
<feature type="transmembrane region" description="Helical" evidence="7">
    <location>
        <begin position="78"/>
        <end position="105"/>
    </location>
</feature>
<keyword evidence="5 7" id="KW-0472">Membrane</keyword>
<comment type="similarity">
    <text evidence="2">Belongs to the MS4A family.</text>
</comment>
<dbReference type="Pfam" id="PF04103">
    <property type="entry name" value="CD20"/>
    <property type="match status" value="1"/>
</dbReference>
<feature type="transmembrane region" description="Helical" evidence="7">
    <location>
        <begin position="111"/>
        <end position="131"/>
    </location>
</feature>
<keyword evidence="9" id="KW-1185">Reference proteome</keyword>
<evidence type="ECO:0000256" key="7">
    <source>
        <dbReference type="SAM" id="Phobius"/>
    </source>
</evidence>
<keyword evidence="3 7" id="KW-0812">Transmembrane</keyword>
<gene>
    <name evidence="8" type="ORF">PODLI_1B039799</name>
</gene>
<dbReference type="PANTHER" id="PTHR23320">
    <property type="entry name" value="MEMBRANE-SPANNING 4-DOMAINS SUBFAMILY A MS4A -RELATED"/>
    <property type="match status" value="1"/>
</dbReference>
<sequence>MEKYSDIKECNIMANRTVVLIPQTNASVIQAGQGILGTVTLPPGTVQYIQYAGQQVGIPSNQPQTGWMEKLVKVEAKTLGAIQILIGLIHIGFGSVSAVLCTWLLTLATLGGYPFWGGLFFIISGTMSVLAEKYATPCQVRGSVGMNITSAVMALVGIILYLVELSVGPLGYNPYDYETGQRYYSAKAVSTGFAVILLLFSFLEFCIAVSLAHFGCQLTCCSNDPAMVYVPYTVDTAPTEGNCVPPPPASAPPPAYSTVDSFPKNE</sequence>
<evidence type="ECO:0000313" key="8">
    <source>
        <dbReference type="EMBL" id="CAI5763013.1"/>
    </source>
</evidence>
<feature type="transmembrane region" description="Helical" evidence="7">
    <location>
        <begin position="143"/>
        <end position="163"/>
    </location>
</feature>
<dbReference type="GO" id="GO:0007166">
    <property type="term" value="P:cell surface receptor signaling pathway"/>
    <property type="evidence" value="ECO:0007669"/>
    <property type="project" value="TreeGrafter"/>
</dbReference>
<feature type="region of interest" description="Disordered" evidence="6">
    <location>
        <begin position="245"/>
        <end position="266"/>
    </location>
</feature>
<evidence type="ECO:0000256" key="6">
    <source>
        <dbReference type="SAM" id="MobiDB-lite"/>
    </source>
</evidence>
<dbReference type="InterPro" id="IPR007237">
    <property type="entry name" value="CD20-like"/>
</dbReference>
<evidence type="ECO:0000256" key="3">
    <source>
        <dbReference type="ARBA" id="ARBA00022692"/>
    </source>
</evidence>
<feature type="compositionally biased region" description="Pro residues" evidence="6">
    <location>
        <begin position="245"/>
        <end position="255"/>
    </location>
</feature>
<evidence type="ECO:0000256" key="4">
    <source>
        <dbReference type="ARBA" id="ARBA00022989"/>
    </source>
</evidence>
<dbReference type="AlphaFoldDB" id="A0AA35NVW0"/>
<evidence type="ECO:0000313" key="9">
    <source>
        <dbReference type="Proteomes" id="UP001178461"/>
    </source>
</evidence>
<accession>A0AA35NVW0</accession>